<dbReference type="AlphaFoldDB" id="A0A4Q2DIA3"/>
<evidence type="ECO:0000313" key="2">
    <source>
        <dbReference type="EMBL" id="RXW19617.1"/>
    </source>
</evidence>
<dbReference type="STRING" id="2316362.A0A4Q2DIA3"/>
<keyword evidence="3" id="KW-1185">Reference proteome</keyword>
<protein>
    <submittedName>
        <fullName evidence="2">Uncharacterized protein</fullName>
    </submittedName>
</protein>
<sequence length="383" mass="42806">MVEYLCDCASCYNLSDDDARLQSGRNLREHQKRYGQPTDAQRKRRAEQKERQNRRQQRRNRARTEQAPQQPDGSHTAPSEALDGNGDGENGNGGWNDAGLEGGEAGQGEGVGTVRRGGLAGAGEVFPDTLWNTVYIPRMDGEHAEEWDAPDDPDSDNENLLTAPAYSAQKLEPPYIRMAYLQAVLNNVTGNTPVRQTEANLRTSLAMLDVARGLPAFPVPARTLRTARRRVGVDPDQWIIQYAACPQCWKLYMPEAVIKLDSPSCTIPGCTGNIYMLGEKGKRRPLKIIPQVSLITSLRRMLLRKGFRRQLRDSRGSPVGQNDDPHFVMKDIHDGEVWHELRTGIKRELGNQGNVRDIGHDGGEGSRLTEHRLGLHMTVNLDW</sequence>
<accession>A0A4Q2DIA3</accession>
<reference evidence="2 3" key="1">
    <citation type="submission" date="2019-01" db="EMBL/GenBank/DDBJ databases">
        <title>Draft genome sequence of Psathyrella aberdarensis IHI B618.</title>
        <authorList>
            <person name="Buettner E."/>
            <person name="Kellner H."/>
        </authorList>
    </citation>
    <scope>NUCLEOTIDE SEQUENCE [LARGE SCALE GENOMIC DNA]</scope>
    <source>
        <strain evidence="2 3">IHI B618</strain>
    </source>
</reference>
<name>A0A4Q2DIA3_9AGAR</name>
<gene>
    <name evidence="2" type="ORF">EST38_g6241</name>
</gene>
<proteinExistence type="predicted"/>
<feature type="region of interest" description="Disordered" evidence="1">
    <location>
        <begin position="26"/>
        <end position="123"/>
    </location>
</feature>
<dbReference type="Proteomes" id="UP000290288">
    <property type="component" value="Unassembled WGS sequence"/>
</dbReference>
<evidence type="ECO:0000313" key="3">
    <source>
        <dbReference type="Proteomes" id="UP000290288"/>
    </source>
</evidence>
<feature type="compositionally biased region" description="Gly residues" evidence="1">
    <location>
        <begin position="85"/>
        <end position="111"/>
    </location>
</feature>
<organism evidence="2 3">
    <name type="scientific">Candolleomyces aberdarensis</name>
    <dbReference type="NCBI Taxonomy" id="2316362"/>
    <lineage>
        <taxon>Eukaryota</taxon>
        <taxon>Fungi</taxon>
        <taxon>Dikarya</taxon>
        <taxon>Basidiomycota</taxon>
        <taxon>Agaricomycotina</taxon>
        <taxon>Agaricomycetes</taxon>
        <taxon>Agaricomycetidae</taxon>
        <taxon>Agaricales</taxon>
        <taxon>Agaricineae</taxon>
        <taxon>Psathyrellaceae</taxon>
        <taxon>Candolleomyces</taxon>
    </lineage>
</organism>
<dbReference type="EMBL" id="SDEE01000192">
    <property type="protein sequence ID" value="RXW19617.1"/>
    <property type="molecule type" value="Genomic_DNA"/>
</dbReference>
<dbReference type="OrthoDB" id="3248986at2759"/>
<evidence type="ECO:0000256" key="1">
    <source>
        <dbReference type="SAM" id="MobiDB-lite"/>
    </source>
</evidence>
<feature type="compositionally biased region" description="Polar residues" evidence="1">
    <location>
        <begin position="66"/>
        <end position="77"/>
    </location>
</feature>
<comment type="caution">
    <text evidence="2">The sequence shown here is derived from an EMBL/GenBank/DDBJ whole genome shotgun (WGS) entry which is preliminary data.</text>
</comment>